<dbReference type="GO" id="GO:0003824">
    <property type="term" value="F:catalytic activity"/>
    <property type="evidence" value="ECO:0007669"/>
    <property type="project" value="UniProtKB-KW"/>
</dbReference>
<name>A0A0N4W5K6_HAEPC</name>
<feature type="domain" description="Reverse transcriptase/retrotransposon-derived protein RNase H-like" evidence="2">
    <location>
        <begin position="25"/>
        <end position="79"/>
    </location>
</feature>
<evidence type="ECO:0000256" key="1">
    <source>
        <dbReference type="ARBA" id="ARBA00023268"/>
    </source>
</evidence>
<dbReference type="InterPro" id="IPR041577">
    <property type="entry name" value="RT_RNaseH_2"/>
</dbReference>
<evidence type="ECO:0000313" key="3">
    <source>
        <dbReference type="WBParaSite" id="HPLM_0000525801-mRNA-1"/>
    </source>
</evidence>
<dbReference type="WBParaSite" id="HPLM_0000525801-mRNA-1">
    <property type="protein sequence ID" value="HPLM_0000525801-mRNA-1"/>
    <property type="gene ID" value="HPLM_0000525801"/>
</dbReference>
<dbReference type="InterPro" id="IPR043502">
    <property type="entry name" value="DNA/RNA_pol_sf"/>
</dbReference>
<dbReference type="Pfam" id="PF17919">
    <property type="entry name" value="RT_RNaseH_2"/>
    <property type="match status" value="1"/>
</dbReference>
<reference evidence="3" key="1">
    <citation type="submission" date="2017-02" db="UniProtKB">
        <authorList>
            <consortium name="WormBaseParasite"/>
        </authorList>
    </citation>
    <scope>IDENTIFICATION</scope>
</reference>
<dbReference type="PANTHER" id="PTHR37984:SF5">
    <property type="entry name" value="PROTEIN NYNRIN-LIKE"/>
    <property type="match status" value="1"/>
</dbReference>
<sequence length="153" mass="17282">LRLATTACTVGRIAEEECSVQMVVECRDAFQRAKDVLASDLLFTHYDPTKEIVIAADASEYGLGAVISHRLSEGAEKAIHKRQPKQLLRKITVKIRTKLSLLHKEICDHKLQHLEPKNGGTIQSSSRRQTKIQYWRLRVGQGPSFRSTETSAW</sequence>
<organism evidence="3">
    <name type="scientific">Haemonchus placei</name>
    <name type="common">Barber's pole worm</name>
    <dbReference type="NCBI Taxonomy" id="6290"/>
    <lineage>
        <taxon>Eukaryota</taxon>
        <taxon>Metazoa</taxon>
        <taxon>Ecdysozoa</taxon>
        <taxon>Nematoda</taxon>
        <taxon>Chromadorea</taxon>
        <taxon>Rhabditida</taxon>
        <taxon>Rhabditina</taxon>
        <taxon>Rhabditomorpha</taxon>
        <taxon>Strongyloidea</taxon>
        <taxon>Trichostrongylidae</taxon>
        <taxon>Haemonchus</taxon>
    </lineage>
</organism>
<dbReference type="AlphaFoldDB" id="A0A0N4W5K6"/>
<dbReference type="InterPro" id="IPR050951">
    <property type="entry name" value="Retrovirus_Pol_polyprotein"/>
</dbReference>
<proteinExistence type="predicted"/>
<accession>A0A0N4W5K6</accession>
<protein>
    <submittedName>
        <fullName evidence="3">RT_RNaseH_2 domain-containing protein</fullName>
    </submittedName>
</protein>
<dbReference type="PANTHER" id="PTHR37984">
    <property type="entry name" value="PROTEIN CBG26694"/>
    <property type="match status" value="1"/>
</dbReference>
<evidence type="ECO:0000259" key="2">
    <source>
        <dbReference type="Pfam" id="PF17919"/>
    </source>
</evidence>
<dbReference type="SUPFAM" id="SSF56672">
    <property type="entry name" value="DNA/RNA polymerases"/>
    <property type="match status" value="1"/>
</dbReference>
<keyword evidence="1" id="KW-0511">Multifunctional enzyme</keyword>